<dbReference type="Gene3D" id="3.90.1260.10">
    <property type="entry name" value="Argininosuccinate synthetase, chain A, domain 2"/>
    <property type="match status" value="1"/>
</dbReference>
<comment type="caution">
    <text evidence="10">The sequence shown here is derived from an EMBL/GenBank/DDBJ whole genome shotgun (WGS) entry which is preliminary data.</text>
</comment>
<dbReference type="SUPFAM" id="SSF52402">
    <property type="entry name" value="Adenine nucleotide alpha hydrolases-like"/>
    <property type="match status" value="1"/>
</dbReference>
<feature type="domain" description="Arginosuccinate synthase-like N-terminal" evidence="8">
    <location>
        <begin position="22"/>
        <end position="176"/>
    </location>
</feature>
<evidence type="ECO:0000313" key="10">
    <source>
        <dbReference type="EMBL" id="MCX7569217.1"/>
    </source>
</evidence>
<dbReference type="InterPro" id="IPR048267">
    <property type="entry name" value="Arginosuc_syn_N"/>
</dbReference>
<accession>A0ABT3WZN2</accession>
<feature type="domain" description="Arginosuccinate synthase C-terminal" evidence="9">
    <location>
        <begin position="186"/>
        <end position="373"/>
    </location>
</feature>
<dbReference type="Pfam" id="PF00764">
    <property type="entry name" value="Arginosuc_synth"/>
    <property type="match status" value="1"/>
</dbReference>
<evidence type="ECO:0000256" key="5">
    <source>
        <dbReference type="ARBA" id="ARBA00022605"/>
    </source>
</evidence>
<dbReference type="InterPro" id="IPR048268">
    <property type="entry name" value="Arginosuc_syn_C"/>
</dbReference>
<dbReference type="Proteomes" id="UP001208017">
    <property type="component" value="Unassembled WGS sequence"/>
</dbReference>
<dbReference type="SUPFAM" id="SSF69864">
    <property type="entry name" value="Argininosuccinate synthetase, C-terminal domain"/>
    <property type="match status" value="1"/>
</dbReference>
<keyword evidence="6" id="KW-0547">Nucleotide-binding</keyword>
<sequence>MSTSASQTFTNLSEKIAGYDAVCLFSGGTDSTVTAMKTKERVNGGKVLLLTLDTGIGEEEIKKSVERAKLIGFDHLMYDGIDEFCDVYIASAIQMNADYQGFPLGTPLARAMAFDIAIRALKGEGDKLLSLGSTRCQNTRLRAIRVLNHVPNIKVYAPLADQVLSRGEKVELLKDYDFPVGIADNFSTDENLWSRCTESHEINKINLTEMDPRWFQLTVDLHDAVDTPEIIELTFQDGLPVAVNGEPMKLSDVIRRLNDIGRVHALGRIINVEDTAFGDKIRSIYEAPGAEIILKTHAFIESIVMNKYERDRKAILDKRWGEMMYHGDWNSPERLQIESEVMPWQMKVTGTLKVELYKGNIRILDGHVPDSLLLKKEVGGLY</sequence>
<evidence type="ECO:0000256" key="3">
    <source>
        <dbReference type="ARBA" id="ARBA00022571"/>
    </source>
</evidence>
<evidence type="ECO:0000256" key="2">
    <source>
        <dbReference type="ARBA" id="ARBA00012286"/>
    </source>
</evidence>
<evidence type="ECO:0000259" key="8">
    <source>
        <dbReference type="Pfam" id="PF00764"/>
    </source>
</evidence>
<keyword evidence="5" id="KW-0028">Amino-acid biosynthesis</keyword>
<evidence type="ECO:0000259" key="9">
    <source>
        <dbReference type="Pfam" id="PF20979"/>
    </source>
</evidence>
<dbReference type="Gene3D" id="3.40.50.620">
    <property type="entry name" value="HUPs"/>
    <property type="match status" value="1"/>
</dbReference>
<dbReference type="RefSeq" id="WP_267150468.1">
    <property type="nucleotide sequence ID" value="NZ_JAPMLT010000002.1"/>
</dbReference>
<name>A0ABT3WZN2_9BACL</name>
<reference evidence="10 11" key="1">
    <citation type="submission" date="2022-11" db="EMBL/GenBank/DDBJ databases">
        <title>Study of microbial diversity in lake waters.</title>
        <authorList>
            <person name="Zhang J."/>
        </authorList>
    </citation>
    <scope>NUCLEOTIDE SEQUENCE [LARGE SCALE GENOMIC DNA]</scope>
    <source>
        <strain evidence="10 11">DT12</strain>
    </source>
</reference>
<keyword evidence="7" id="KW-0067">ATP-binding</keyword>
<gene>
    <name evidence="10" type="ORF">OS242_04530</name>
</gene>
<keyword evidence="11" id="KW-1185">Reference proteome</keyword>
<keyword evidence="3" id="KW-0055">Arginine biosynthesis</keyword>
<proteinExistence type="predicted"/>
<organism evidence="10 11">
    <name type="scientific">Tumebacillus lacus</name>
    <dbReference type="NCBI Taxonomy" id="2995335"/>
    <lineage>
        <taxon>Bacteria</taxon>
        <taxon>Bacillati</taxon>
        <taxon>Bacillota</taxon>
        <taxon>Bacilli</taxon>
        <taxon>Bacillales</taxon>
        <taxon>Alicyclobacillaceae</taxon>
        <taxon>Tumebacillus</taxon>
    </lineage>
</organism>
<keyword evidence="4" id="KW-0436">Ligase</keyword>
<dbReference type="EC" id="6.3.4.5" evidence="2"/>
<evidence type="ECO:0000313" key="11">
    <source>
        <dbReference type="Proteomes" id="UP001208017"/>
    </source>
</evidence>
<dbReference type="EMBL" id="JAPMLT010000002">
    <property type="protein sequence ID" value="MCX7569217.1"/>
    <property type="molecule type" value="Genomic_DNA"/>
</dbReference>
<dbReference type="InterPro" id="IPR001518">
    <property type="entry name" value="Arginosuc_synth"/>
</dbReference>
<evidence type="ECO:0000256" key="4">
    <source>
        <dbReference type="ARBA" id="ARBA00022598"/>
    </source>
</evidence>
<evidence type="ECO:0000256" key="6">
    <source>
        <dbReference type="ARBA" id="ARBA00022741"/>
    </source>
</evidence>
<protein>
    <recommendedName>
        <fullName evidence="2">argininosuccinate synthase</fullName>
        <ecNumber evidence="2">6.3.4.5</ecNumber>
    </recommendedName>
</protein>
<comment type="pathway">
    <text evidence="1">Amino-acid biosynthesis; L-arginine biosynthesis; L-arginine from L-ornithine and carbamoyl phosphate: step 2/3.</text>
</comment>
<dbReference type="PANTHER" id="PTHR11587:SF2">
    <property type="entry name" value="ARGININOSUCCINATE SYNTHASE"/>
    <property type="match status" value="1"/>
</dbReference>
<dbReference type="PANTHER" id="PTHR11587">
    <property type="entry name" value="ARGININOSUCCINATE SYNTHASE"/>
    <property type="match status" value="1"/>
</dbReference>
<dbReference type="Pfam" id="PF20979">
    <property type="entry name" value="Arginosuc_syn_C"/>
    <property type="match status" value="1"/>
</dbReference>
<dbReference type="InterPro" id="IPR024074">
    <property type="entry name" value="AS_cat/multimer_dom_body"/>
</dbReference>
<dbReference type="InterPro" id="IPR014729">
    <property type="entry name" value="Rossmann-like_a/b/a_fold"/>
</dbReference>
<evidence type="ECO:0000256" key="1">
    <source>
        <dbReference type="ARBA" id="ARBA00004967"/>
    </source>
</evidence>
<evidence type="ECO:0000256" key="7">
    <source>
        <dbReference type="ARBA" id="ARBA00022840"/>
    </source>
</evidence>